<dbReference type="GO" id="GO:0003676">
    <property type="term" value="F:nucleic acid binding"/>
    <property type="evidence" value="ECO:0007669"/>
    <property type="project" value="InterPro"/>
</dbReference>
<evidence type="ECO:0000313" key="3">
    <source>
        <dbReference type="EMBL" id="SMC53182.1"/>
    </source>
</evidence>
<name>A0A1W1ZY99_9FLAO</name>
<dbReference type="RefSeq" id="WP_084016891.1">
    <property type="nucleotide sequence ID" value="NZ_FWXS01000003.1"/>
</dbReference>
<dbReference type="NCBIfam" id="TIGR00095">
    <property type="entry name" value="16S rRNA (guanine(966)-N(2))-methyltransferase RsmD"/>
    <property type="match status" value="1"/>
</dbReference>
<accession>A0A1W1ZY99</accession>
<dbReference type="PANTHER" id="PTHR43542">
    <property type="entry name" value="METHYLTRANSFERASE"/>
    <property type="match status" value="1"/>
</dbReference>
<dbReference type="InterPro" id="IPR002052">
    <property type="entry name" value="DNA_methylase_N6_adenine_CS"/>
</dbReference>
<dbReference type="InterPro" id="IPR029063">
    <property type="entry name" value="SAM-dependent_MTases_sf"/>
</dbReference>
<gene>
    <name evidence="3" type="ORF">SAMN06296427_103317</name>
</gene>
<dbReference type="CDD" id="cd02440">
    <property type="entry name" value="AdoMet_MTases"/>
    <property type="match status" value="1"/>
</dbReference>
<keyword evidence="4" id="KW-1185">Reference proteome</keyword>
<evidence type="ECO:0000256" key="2">
    <source>
        <dbReference type="ARBA" id="ARBA00022679"/>
    </source>
</evidence>
<dbReference type="Gene3D" id="3.40.50.150">
    <property type="entry name" value="Vaccinia Virus protein VP39"/>
    <property type="match status" value="1"/>
</dbReference>
<proteinExistence type="predicted"/>
<dbReference type="OrthoDB" id="9803017at2"/>
<organism evidence="3 4">
    <name type="scientific">Moheibacter sediminis</name>
    <dbReference type="NCBI Taxonomy" id="1434700"/>
    <lineage>
        <taxon>Bacteria</taxon>
        <taxon>Pseudomonadati</taxon>
        <taxon>Bacteroidota</taxon>
        <taxon>Flavobacteriia</taxon>
        <taxon>Flavobacteriales</taxon>
        <taxon>Weeksellaceae</taxon>
        <taxon>Moheibacter</taxon>
    </lineage>
</organism>
<dbReference type="PIRSF" id="PIRSF004553">
    <property type="entry name" value="CHP00095"/>
    <property type="match status" value="1"/>
</dbReference>
<dbReference type="Proteomes" id="UP000192393">
    <property type="component" value="Unassembled WGS sequence"/>
</dbReference>
<dbReference type="SUPFAM" id="SSF53335">
    <property type="entry name" value="S-adenosyl-L-methionine-dependent methyltransferases"/>
    <property type="match status" value="1"/>
</dbReference>
<dbReference type="STRING" id="1434700.SAMN06296427_103317"/>
<dbReference type="GO" id="GO:0008168">
    <property type="term" value="F:methyltransferase activity"/>
    <property type="evidence" value="ECO:0007669"/>
    <property type="project" value="UniProtKB-KW"/>
</dbReference>
<evidence type="ECO:0000256" key="1">
    <source>
        <dbReference type="ARBA" id="ARBA00022603"/>
    </source>
</evidence>
<dbReference type="Pfam" id="PF03602">
    <property type="entry name" value="Cons_hypoth95"/>
    <property type="match status" value="1"/>
</dbReference>
<evidence type="ECO:0000313" key="4">
    <source>
        <dbReference type="Proteomes" id="UP000192393"/>
    </source>
</evidence>
<dbReference type="PROSITE" id="PS00092">
    <property type="entry name" value="N6_MTASE"/>
    <property type="match status" value="1"/>
</dbReference>
<dbReference type="EMBL" id="FWXS01000003">
    <property type="protein sequence ID" value="SMC53182.1"/>
    <property type="molecule type" value="Genomic_DNA"/>
</dbReference>
<reference evidence="3 4" key="1">
    <citation type="submission" date="2017-04" db="EMBL/GenBank/DDBJ databases">
        <authorList>
            <person name="Afonso C.L."/>
            <person name="Miller P.J."/>
            <person name="Scott M.A."/>
            <person name="Spackman E."/>
            <person name="Goraichik I."/>
            <person name="Dimitrov K.M."/>
            <person name="Suarez D.L."/>
            <person name="Swayne D.E."/>
        </authorList>
    </citation>
    <scope>NUCLEOTIDE SEQUENCE [LARGE SCALE GENOMIC DNA]</scope>
    <source>
        <strain evidence="3 4">CGMCC 1.12708</strain>
    </source>
</reference>
<protein>
    <submittedName>
        <fullName evidence="3">16S rRNA (Guanine(966)-N(2))-methyltransferase RsmD</fullName>
    </submittedName>
</protein>
<keyword evidence="1 3" id="KW-0489">Methyltransferase</keyword>
<keyword evidence="2 3" id="KW-0808">Transferase</keyword>
<sequence>MRIISGSFRGKRINAPANLPVRPTTDFAKEALFNVLNNQFYLDEISVLDLFSGIGSISLEFASRGSQRVVSVDQDTGCIKFLAETVKELKIEDRVSIHKYDVFQFLKRNTQGSFDVVFADPPFSFETEDYLKLIDLTIENEWLKQEGQMVVEHSKSHKFEGHPNFIQTRKYGNVNFSFFELKA</sequence>
<dbReference type="AlphaFoldDB" id="A0A1W1ZY99"/>
<dbReference type="InterPro" id="IPR004398">
    <property type="entry name" value="RNA_MeTrfase_RsmD"/>
</dbReference>
<dbReference type="GO" id="GO:0031167">
    <property type="term" value="P:rRNA methylation"/>
    <property type="evidence" value="ECO:0007669"/>
    <property type="project" value="InterPro"/>
</dbReference>
<dbReference type="PANTHER" id="PTHR43542:SF1">
    <property type="entry name" value="METHYLTRANSFERASE"/>
    <property type="match status" value="1"/>
</dbReference>